<dbReference type="SUPFAM" id="SSF56988">
    <property type="entry name" value="Anthrax protective antigen"/>
    <property type="match status" value="1"/>
</dbReference>
<feature type="region of interest" description="Disordered" evidence="1">
    <location>
        <begin position="51"/>
        <end position="100"/>
    </location>
</feature>
<dbReference type="InterPro" id="IPR037524">
    <property type="entry name" value="PA14/GLEYA"/>
</dbReference>
<evidence type="ECO:0000259" key="3">
    <source>
        <dbReference type="PROSITE" id="PS51820"/>
    </source>
</evidence>
<dbReference type="InterPro" id="IPR011658">
    <property type="entry name" value="PA14_dom"/>
</dbReference>
<evidence type="ECO:0000256" key="1">
    <source>
        <dbReference type="SAM" id="MobiDB-lite"/>
    </source>
</evidence>
<dbReference type="PROSITE" id="PS51820">
    <property type="entry name" value="PA14"/>
    <property type="match status" value="1"/>
</dbReference>
<dbReference type="Pfam" id="PF07691">
    <property type="entry name" value="PA14"/>
    <property type="match status" value="1"/>
</dbReference>
<comment type="caution">
    <text evidence="4">The sequence shown here is derived from an EMBL/GenBank/DDBJ whole genome shotgun (WGS) entry which is preliminary data.</text>
</comment>
<evidence type="ECO:0000313" key="5">
    <source>
        <dbReference type="Proteomes" id="UP001606210"/>
    </source>
</evidence>
<feature type="region of interest" description="Disordered" evidence="1">
    <location>
        <begin position="1"/>
        <end position="22"/>
    </location>
</feature>
<keyword evidence="5" id="KW-1185">Reference proteome</keyword>
<dbReference type="Proteomes" id="UP001606210">
    <property type="component" value="Unassembled WGS sequence"/>
</dbReference>
<dbReference type="PRINTS" id="PR01217">
    <property type="entry name" value="PRICHEXTENSN"/>
</dbReference>
<reference evidence="4 5" key="1">
    <citation type="submission" date="2024-08" db="EMBL/GenBank/DDBJ databases">
        <authorList>
            <person name="Lu H."/>
        </authorList>
    </citation>
    <scope>NUCLEOTIDE SEQUENCE [LARGE SCALE GENOMIC DNA]</scope>
    <source>
        <strain evidence="4 5">LYH14W</strain>
    </source>
</reference>
<keyword evidence="2" id="KW-1133">Transmembrane helix</keyword>
<proteinExistence type="predicted"/>
<sequence length="319" mass="34365">MNPPSHDPTPPAAEPGQRPQWQRGHNGYALTIAVIIHIALLLAVLSWRSQVPPPNKPRSSQINIVEVKQPPKPPEPPPPAPKLPDLPPPNMPPVPELPPIEETKVEPVPQAVAPVVAVAPAPAPAAAPVIAPPPPAPPPVASSPVPPKLFEECGDSPDRKMIAEVFRLRPSFTTVKDIRRLKPIKTVCLAQLNVSPRKFTDGFPGLDVSEWFALDIRFTVNIPGDITMDLLLLSDDGAILNVDDEEVINNDGIHAPNPVMATVKLTKGLRNFRVRYFQGPGPDLALALVWKKPGAPDADYRYIPQRLLGRPPAAASAPG</sequence>
<protein>
    <submittedName>
        <fullName evidence="4">PA14 domain-containing protein</fullName>
    </submittedName>
</protein>
<feature type="transmembrane region" description="Helical" evidence="2">
    <location>
        <begin position="27"/>
        <end position="47"/>
    </location>
</feature>
<organism evidence="4 5">
    <name type="scientific">Pelomonas parva</name>
    <dbReference type="NCBI Taxonomy" id="3299032"/>
    <lineage>
        <taxon>Bacteria</taxon>
        <taxon>Pseudomonadati</taxon>
        <taxon>Pseudomonadota</taxon>
        <taxon>Betaproteobacteria</taxon>
        <taxon>Burkholderiales</taxon>
        <taxon>Sphaerotilaceae</taxon>
        <taxon>Roseateles</taxon>
    </lineage>
</organism>
<name>A0ABW7F8S4_9BURK</name>
<feature type="domain" description="PA14" evidence="3">
    <location>
        <begin position="156"/>
        <end position="307"/>
    </location>
</feature>
<evidence type="ECO:0000313" key="4">
    <source>
        <dbReference type="EMBL" id="MFG6432896.1"/>
    </source>
</evidence>
<dbReference type="RefSeq" id="WP_394483135.1">
    <property type="nucleotide sequence ID" value="NZ_JBIGHV010000010.1"/>
</dbReference>
<dbReference type="EMBL" id="JBIGHV010000010">
    <property type="protein sequence ID" value="MFG6432896.1"/>
    <property type="molecule type" value="Genomic_DNA"/>
</dbReference>
<evidence type="ECO:0000256" key="2">
    <source>
        <dbReference type="SAM" id="Phobius"/>
    </source>
</evidence>
<gene>
    <name evidence="4" type="ORF">ACG00Y_23475</name>
</gene>
<keyword evidence="2" id="KW-0472">Membrane</keyword>
<keyword evidence="2" id="KW-0812">Transmembrane</keyword>
<feature type="compositionally biased region" description="Pro residues" evidence="1">
    <location>
        <begin position="1"/>
        <end position="13"/>
    </location>
</feature>
<accession>A0ABW7F8S4</accession>
<feature type="compositionally biased region" description="Pro residues" evidence="1">
    <location>
        <begin position="70"/>
        <end position="98"/>
    </location>
</feature>